<dbReference type="Pfam" id="PF01040">
    <property type="entry name" value="UbiA"/>
    <property type="match status" value="1"/>
</dbReference>
<evidence type="ECO:0000256" key="2">
    <source>
        <dbReference type="ARBA" id="ARBA00022692"/>
    </source>
</evidence>
<dbReference type="Gene3D" id="1.10.357.140">
    <property type="entry name" value="UbiA prenyltransferase"/>
    <property type="match status" value="1"/>
</dbReference>
<feature type="transmembrane region" description="Helical" evidence="6">
    <location>
        <begin position="321"/>
        <end position="338"/>
    </location>
</feature>
<dbReference type="Proteomes" id="UP001642464">
    <property type="component" value="Unassembled WGS sequence"/>
</dbReference>
<proteinExistence type="predicted"/>
<feature type="transmembrane region" description="Helical" evidence="6">
    <location>
        <begin position="139"/>
        <end position="157"/>
    </location>
</feature>
<dbReference type="PANTHER" id="PTHR42723:SF1">
    <property type="entry name" value="CHLOROPHYLL SYNTHASE, CHLOROPLASTIC"/>
    <property type="match status" value="1"/>
</dbReference>
<feature type="transmembrane region" description="Helical" evidence="6">
    <location>
        <begin position="192"/>
        <end position="207"/>
    </location>
</feature>
<feature type="transmembrane region" description="Helical" evidence="6">
    <location>
        <begin position="61"/>
        <end position="81"/>
    </location>
</feature>
<dbReference type="CDD" id="cd13963">
    <property type="entry name" value="PT_UbiA_2"/>
    <property type="match status" value="1"/>
</dbReference>
<evidence type="ECO:0000256" key="3">
    <source>
        <dbReference type="ARBA" id="ARBA00022989"/>
    </source>
</evidence>
<feature type="compositionally biased region" description="Polar residues" evidence="5">
    <location>
        <begin position="345"/>
        <end position="360"/>
    </location>
</feature>
<keyword evidence="2 6" id="KW-0812">Transmembrane</keyword>
<comment type="subcellular location">
    <subcellularLocation>
        <location evidence="1">Membrane</location>
        <topology evidence="1">Multi-pass membrane protein</topology>
    </subcellularLocation>
</comment>
<dbReference type="InterPro" id="IPR000537">
    <property type="entry name" value="UbiA_prenyltransferase"/>
</dbReference>
<reference evidence="7 8" key="1">
    <citation type="submission" date="2024-02" db="EMBL/GenBank/DDBJ databases">
        <authorList>
            <person name="Chen Y."/>
            <person name="Shah S."/>
            <person name="Dougan E. K."/>
            <person name="Thang M."/>
            <person name="Chan C."/>
        </authorList>
    </citation>
    <scope>NUCLEOTIDE SEQUENCE [LARGE SCALE GENOMIC DNA]</scope>
</reference>
<feature type="transmembrane region" description="Helical" evidence="6">
    <location>
        <begin position="282"/>
        <end position="301"/>
    </location>
</feature>
<organism evidence="7 8">
    <name type="scientific">Durusdinium trenchii</name>
    <dbReference type="NCBI Taxonomy" id="1381693"/>
    <lineage>
        <taxon>Eukaryota</taxon>
        <taxon>Sar</taxon>
        <taxon>Alveolata</taxon>
        <taxon>Dinophyceae</taxon>
        <taxon>Suessiales</taxon>
        <taxon>Symbiodiniaceae</taxon>
        <taxon>Durusdinium</taxon>
    </lineage>
</organism>
<feature type="transmembrane region" description="Helical" evidence="6">
    <location>
        <begin position="164"/>
        <end position="186"/>
    </location>
</feature>
<protein>
    <submittedName>
        <fullName evidence="7">Decaprenyl-phosphate phosphoribosyltransferase (5-phospho-alpha-D-ribose-1-diphosphate:decaprenyl-phosphat e 5-phosphoribosyltransferase) (DPPR synthase)</fullName>
    </submittedName>
</protein>
<dbReference type="EMBL" id="CAXAMM010027681">
    <property type="protein sequence ID" value="CAK9061357.1"/>
    <property type="molecule type" value="Genomic_DNA"/>
</dbReference>
<keyword evidence="3 6" id="KW-1133">Transmembrane helix</keyword>
<comment type="caution">
    <text evidence="7">The sequence shown here is derived from an EMBL/GenBank/DDBJ whole genome shotgun (WGS) entry which is preliminary data.</text>
</comment>
<keyword evidence="4 6" id="KW-0472">Membrane</keyword>
<accession>A0ABP0NE39</accession>
<evidence type="ECO:0000256" key="4">
    <source>
        <dbReference type="ARBA" id="ARBA00023136"/>
    </source>
</evidence>
<keyword evidence="7" id="KW-0808">Transferase</keyword>
<keyword evidence="7" id="KW-0328">Glycosyltransferase</keyword>
<evidence type="ECO:0000256" key="6">
    <source>
        <dbReference type="SAM" id="Phobius"/>
    </source>
</evidence>
<dbReference type="InterPro" id="IPR044878">
    <property type="entry name" value="UbiA_sf"/>
</dbReference>
<feature type="region of interest" description="Disordered" evidence="5">
    <location>
        <begin position="345"/>
        <end position="366"/>
    </location>
</feature>
<dbReference type="InterPro" id="IPR050475">
    <property type="entry name" value="Prenyltransferase_related"/>
</dbReference>
<keyword evidence="8" id="KW-1185">Reference proteome</keyword>
<dbReference type="GO" id="GO:0016757">
    <property type="term" value="F:glycosyltransferase activity"/>
    <property type="evidence" value="ECO:0007669"/>
    <property type="project" value="UniProtKB-KW"/>
</dbReference>
<sequence length="366" mass="39191">MTTALDNAGTNPAHDAIGTDRAGHEPLWRALLRLARPKQWSKSAFVAVGPFFGGATATVELGAVLMAMIAFALASSGCYVINDLRDADADRLHPRKRRRPIASGRVTPSTARAFAAALWILGACCVAAIVPMLGTTHAFALGGLLGLYVLNVTSYSLRLKRVPVLDVISLALGFVLRVLGGCAAVGITPSTWLLNVTLFLAMFLAFGKRLGERRTLGIDATAARSVQSVYTDELLRMMVVVTAVAMLLTYAGYVQDQESRFVWVFGDRSLGLGDAPRLGMNLLWLTMLPAMFAVLRCIILLERGEFDDPTELATRDRQFQLSALVFAALTASLVLWAGPAHGPTAANQSGIGPDGQQSESVMVDED</sequence>
<evidence type="ECO:0000313" key="8">
    <source>
        <dbReference type="Proteomes" id="UP001642464"/>
    </source>
</evidence>
<evidence type="ECO:0000256" key="5">
    <source>
        <dbReference type="SAM" id="MobiDB-lite"/>
    </source>
</evidence>
<evidence type="ECO:0000256" key="1">
    <source>
        <dbReference type="ARBA" id="ARBA00004141"/>
    </source>
</evidence>
<gene>
    <name evidence="7" type="ORF">SCF082_LOCUS32156</name>
</gene>
<feature type="transmembrane region" description="Helical" evidence="6">
    <location>
        <begin position="234"/>
        <end position="253"/>
    </location>
</feature>
<dbReference type="PANTHER" id="PTHR42723">
    <property type="entry name" value="CHLOROPHYLL SYNTHASE"/>
    <property type="match status" value="1"/>
</dbReference>
<name>A0ABP0NE39_9DINO</name>
<evidence type="ECO:0000313" key="7">
    <source>
        <dbReference type="EMBL" id="CAK9061357.1"/>
    </source>
</evidence>